<keyword evidence="4" id="KW-1185">Reference proteome</keyword>
<dbReference type="eggNOG" id="COG3448">
    <property type="taxonomic scope" value="Bacteria"/>
</dbReference>
<dbReference type="InterPro" id="IPR058581">
    <property type="entry name" value="TM_HPP"/>
</dbReference>
<dbReference type="InterPro" id="IPR007065">
    <property type="entry name" value="HPP"/>
</dbReference>
<proteinExistence type="predicted"/>
<dbReference type="Pfam" id="PF04982">
    <property type="entry name" value="TM_HPP"/>
    <property type="match status" value="1"/>
</dbReference>
<dbReference type="PANTHER" id="PTHR33741:SF5">
    <property type="entry name" value="TRANSMEMBRANE PROTEIN DDB_G0269096-RELATED"/>
    <property type="match status" value="1"/>
</dbReference>
<dbReference type="EMBL" id="AM406670">
    <property type="protein sequence ID" value="CAL95098.1"/>
    <property type="molecule type" value="Genomic_DNA"/>
</dbReference>
<organism evidence="3 4">
    <name type="scientific">Azoarcus sp. (strain BH72)</name>
    <dbReference type="NCBI Taxonomy" id="418699"/>
    <lineage>
        <taxon>Bacteria</taxon>
        <taxon>Pseudomonadati</taxon>
        <taxon>Pseudomonadota</taxon>
        <taxon>Betaproteobacteria</taxon>
        <taxon>Rhodocyclales</taxon>
        <taxon>Zoogloeaceae</taxon>
        <taxon>Azoarcus</taxon>
    </lineage>
</organism>
<keyword evidence="1" id="KW-0812">Transmembrane</keyword>
<protein>
    <submittedName>
        <fullName evidence="3">Conserved hypothetical membrane protein</fullName>
    </submittedName>
</protein>
<feature type="transmembrane region" description="Helical" evidence="1">
    <location>
        <begin position="170"/>
        <end position="193"/>
    </location>
</feature>
<evidence type="ECO:0000313" key="4">
    <source>
        <dbReference type="Proteomes" id="UP000002588"/>
    </source>
</evidence>
<dbReference type="Proteomes" id="UP000002588">
    <property type="component" value="Chromosome"/>
</dbReference>
<feature type="transmembrane region" description="Helical" evidence="1">
    <location>
        <begin position="59"/>
        <end position="78"/>
    </location>
</feature>
<keyword evidence="1" id="KW-0472">Membrane</keyword>
<dbReference type="PANTHER" id="PTHR33741">
    <property type="entry name" value="TRANSMEMBRANE PROTEIN DDB_G0269096-RELATED"/>
    <property type="match status" value="1"/>
</dbReference>
<dbReference type="HOGENOM" id="CLU_040397_3_0_4"/>
<gene>
    <name evidence="3" type="ordered locus">azo2481</name>
</gene>
<feature type="transmembrane region" description="Helical" evidence="1">
    <location>
        <begin position="133"/>
        <end position="150"/>
    </location>
</feature>
<sequence length="207" mass="21220">MVGAAGEVNRSVDKSTQIGLVLYTDRCTFFPAPCNPPEKPMSLLARLARSAAPAAPSPAFVLTSMSGAIVAIALTGWLTQLSGYPWQMAPFGASCVLAFGLPDSPLAQPRSIVGGHLVASAVGLGVLHTMGDGWLAAGVAVGVALALMQLSRTVHAPAGADPLVVLASHAGAGFLLTPVLAGSVLIVVVALAVNNLRQRGSYPRYWR</sequence>
<name>A1K8E3_AZOSB</name>
<dbReference type="STRING" id="62928.azo2481"/>
<evidence type="ECO:0000259" key="2">
    <source>
        <dbReference type="Pfam" id="PF04982"/>
    </source>
</evidence>
<accession>A1K8E3</accession>
<evidence type="ECO:0000313" key="3">
    <source>
        <dbReference type="EMBL" id="CAL95098.1"/>
    </source>
</evidence>
<dbReference type="AlphaFoldDB" id="A1K8E3"/>
<dbReference type="KEGG" id="azo:azo2481"/>
<evidence type="ECO:0000256" key="1">
    <source>
        <dbReference type="SAM" id="Phobius"/>
    </source>
</evidence>
<reference evidence="3 4" key="1">
    <citation type="journal article" date="2006" name="Nat. Biotechnol.">
        <title>Complete genome of the mutualistic, N2-fixing grass endophyte Azoarcus sp. strain BH72.</title>
        <authorList>
            <person name="Krause A."/>
            <person name="Ramakumar A."/>
            <person name="Bartels D."/>
            <person name="Battistoni F."/>
            <person name="Bekel T."/>
            <person name="Boch J."/>
            <person name="Boehm M."/>
            <person name="Friedrich F."/>
            <person name="Hurek T."/>
            <person name="Krause L."/>
            <person name="Linke B."/>
            <person name="McHardy A.C."/>
            <person name="Sarkar A."/>
            <person name="Schneiker S."/>
            <person name="Syed A.A."/>
            <person name="Thauer R."/>
            <person name="Vorhoelter F.-J."/>
            <person name="Weidner S."/>
            <person name="Puehler A."/>
            <person name="Reinhold-Hurek B."/>
            <person name="Kaiser O."/>
            <person name="Goesmann A."/>
        </authorList>
    </citation>
    <scope>NUCLEOTIDE SEQUENCE [LARGE SCALE GENOMIC DNA]</scope>
    <source>
        <strain evidence="3 4">BH72</strain>
    </source>
</reference>
<keyword evidence="1" id="KW-1133">Transmembrane helix</keyword>
<feature type="domain" description="HPP transmembrane region" evidence="2">
    <location>
        <begin position="56"/>
        <end position="203"/>
    </location>
</feature>